<dbReference type="AlphaFoldDB" id="A0A232M222"/>
<dbReference type="SUPFAM" id="SSF55811">
    <property type="entry name" value="Nudix"/>
    <property type="match status" value="1"/>
</dbReference>
<dbReference type="Pfam" id="PF00293">
    <property type="entry name" value="NUDIX"/>
    <property type="match status" value="1"/>
</dbReference>
<sequence>MTVEICGDTKACGNRANAVRDQPYVSPIVDFLRTYIIYDLHRAVPASLQSIRPGFTTGVSNTDLMEFPGPGPLNAALHHALLSLHQHPYPHVSNPPNCKKRGAVSLILRVRPDYLNWPGSPVLIPDRSISVDQQLNLFFSQDWVQYGDPEVLFIKRASRVGDRWTGHVALPGGMKDPDDRDDQAAAIREAEEEIGLDLVAKECIYVSNLPERLVTASWGSVPLLILCPFIFLWTSNYTPPLKLQPTEVASVHWVSLRALLSPSLRTVEYVNTSERYAKRGGFVARLTNRFMTGMMEFSAIKLVPTESLYCSLIPGFLPGDIHQKSLSLFQRLKARCLSDQASSSDKSRPLLLWGLTLGILADFLEMLPPHNMVELWTYPTFTSLDLRLIVKMLTYGLRKRNILKVKAADFANETSTEIQAAETPFTEIDSNHDLNRVEISGMGVGRYYGPPSTDMDNSTRHAVGIMLTGYYDRLWLSVYVCLAWRVTLGAITTLYAWRWLRRR</sequence>
<reference evidence="3 4" key="1">
    <citation type="journal article" date="2015" name="Environ. Microbiol.">
        <title>Metagenome sequence of Elaphomyces granulatus from sporocarp tissue reveals Ascomycota ectomycorrhizal fingerprints of genome expansion and a Proteobacteria-rich microbiome.</title>
        <authorList>
            <person name="Quandt C.A."/>
            <person name="Kohler A."/>
            <person name="Hesse C.N."/>
            <person name="Sharpton T.J."/>
            <person name="Martin F."/>
            <person name="Spatafora J.W."/>
        </authorList>
    </citation>
    <scope>NUCLEOTIDE SEQUENCE [LARGE SCALE GENOMIC DNA]</scope>
    <source>
        <strain evidence="3 4">OSC145934</strain>
    </source>
</reference>
<evidence type="ECO:0000313" key="4">
    <source>
        <dbReference type="Proteomes" id="UP000243515"/>
    </source>
</evidence>
<name>A0A232M222_9EURO</name>
<feature type="domain" description="Nudix hydrolase" evidence="2">
    <location>
        <begin position="99"/>
        <end position="282"/>
    </location>
</feature>
<organism evidence="3 4">
    <name type="scientific">Elaphomyces granulatus</name>
    <dbReference type="NCBI Taxonomy" id="519963"/>
    <lineage>
        <taxon>Eukaryota</taxon>
        <taxon>Fungi</taxon>
        <taxon>Dikarya</taxon>
        <taxon>Ascomycota</taxon>
        <taxon>Pezizomycotina</taxon>
        <taxon>Eurotiomycetes</taxon>
        <taxon>Eurotiomycetidae</taxon>
        <taxon>Eurotiales</taxon>
        <taxon>Elaphomycetaceae</taxon>
        <taxon>Elaphomyces</taxon>
    </lineage>
</organism>
<gene>
    <name evidence="3" type="ORF">Egran_01808</name>
</gene>
<feature type="transmembrane region" description="Helical" evidence="1">
    <location>
        <begin position="474"/>
        <end position="497"/>
    </location>
</feature>
<keyword evidence="1" id="KW-0472">Membrane</keyword>
<keyword evidence="4" id="KW-1185">Reference proteome</keyword>
<dbReference type="InterPro" id="IPR000086">
    <property type="entry name" value="NUDIX_hydrolase_dom"/>
</dbReference>
<dbReference type="InterPro" id="IPR015797">
    <property type="entry name" value="NUDIX_hydrolase-like_dom_sf"/>
</dbReference>
<protein>
    <recommendedName>
        <fullName evidence="2">Nudix hydrolase domain-containing protein</fullName>
    </recommendedName>
</protein>
<evidence type="ECO:0000259" key="2">
    <source>
        <dbReference type="PROSITE" id="PS51462"/>
    </source>
</evidence>
<dbReference type="OrthoDB" id="77989at2759"/>
<dbReference type="Proteomes" id="UP000243515">
    <property type="component" value="Unassembled WGS sequence"/>
</dbReference>
<dbReference type="PANTHER" id="PTHR12992">
    <property type="entry name" value="NUDIX HYDROLASE"/>
    <property type="match status" value="1"/>
</dbReference>
<dbReference type="EMBL" id="NPHW01002941">
    <property type="protein sequence ID" value="OXV10423.1"/>
    <property type="molecule type" value="Genomic_DNA"/>
</dbReference>
<comment type="caution">
    <text evidence="3">The sequence shown here is derived from an EMBL/GenBank/DDBJ whole genome shotgun (WGS) entry which is preliminary data.</text>
</comment>
<dbReference type="GO" id="GO:0010945">
    <property type="term" value="F:coenzyme A diphosphatase activity"/>
    <property type="evidence" value="ECO:0007669"/>
    <property type="project" value="InterPro"/>
</dbReference>
<keyword evidence="1" id="KW-0812">Transmembrane</keyword>
<dbReference type="Gene3D" id="3.90.79.10">
    <property type="entry name" value="Nucleoside Triphosphate Pyrophosphohydrolase"/>
    <property type="match status" value="1"/>
</dbReference>
<dbReference type="PROSITE" id="PS51462">
    <property type="entry name" value="NUDIX"/>
    <property type="match status" value="1"/>
</dbReference>
<evidence type="ECO:0000313" key="3">
    <source>
        <dbReference type="EMBL" id="OXV10423.1"/>
    </source>
</evidence>
<dbReference type="InterPro" id="IPR045121">
    <property type="entry name" value="CoAse"/>
</dbReference>
<dbReference type="PANTHER" id="PTHR12992:SF44">
    <property type="entry name" value="NUDIX HYDROLASE DOMAIN-CONTAINING PROTEIN"/>
    <property type="match status" value="1"/>
</dbReference>
<keyword evidence="1" id="KW-1133">Transmembrane helix</keyword>
<evidence type="ECO:0000256" key="1">
    <source>
        <dbReference type="SAM" id="Phobius"/>
    </source>
</evidence>
<proteinExistence type="predicted"/>
<accession>A0A232M222</accession>